<evidence type="ECO:0000259" key="14">
    <source>
        <dbReference type="PROSITE" id="PS51194"/>
    </source>
</evidence>
<dbReference type="SMART" id="SM00535">
    <property type="entry name" value="RIBOc"/>
    <property type="match status" value="2"/>
</dbReference>
<evidence type="ECO:0000256" key="5">
    <source>
        <dbReference type="ARBA" id="ARBA00022806"/>
    </source>
</evidence>
<dbReference type="CDD" id="cd00593">
    <property type="entry name" value="RIBOc"/>
    <property type="match status" value="2"/>
</dbReference>
<evidence type="ECO:0000259" key="13">
    <source>
        <dbReference type="PROSITE" id="PS51192"/>
    </source>
</evidence>
<evidence type="ECO:0000313" key="16">
    <source>
        <dbReference type="EMBL" id="KAJ9607034.1"/>
    </source>
</evidence>
<dbReference type="GO" id="GO:0005524">
    <property type="term" value="F:ATP binding"/>
    <property type="evidence" value="ECO:0007669"/>
    <property type="project" value="UniProtKB-KW"/>
</dbReference>
<dbReference type="GO" id="GO:0003723">
    <property type="term" value="F:RNA binding"/>
    <property type="evidence" value="ECO:0007669"/>
    <property type="project" value="UniProtKB-UniRule"/>
</dbReference>
<keyword evidence="7 10" id="KW-0694">RNA-binding</keyword>
<dbReference type="GO" id="GO:0005737">
    <property type="term" value="C:cytoplasm"/>
    <property type="evidence" value="ECO:0007669"/>
    <property type="project" value="TreeGrafter"/>
</dbReference>
<evidence type="ECO:0000259" key="12">
    <source>
        <dbReference type="PROSITE" id="PS50142"/>
    </source>
</evidence>
<gene>
    <name evidence="16" type="primary">dcl2</name>
    <name evidence="16" type="ORF">H2200_008106</name>
</gene>
<keyword evidence="3" id="KW-0547">Nucleotide-binding</keyword>
<dbReference type="PROSITE" id="PS50142">
    <property type="entry name" value="RNASE_3_2"/>
    <property type="match status" value="2"/>
</dbReference>
<proteinExistence type="inferred from homology"/>
<keyword evidence="17" id="KW-1185">Reference proteome</keyword>
<reference evidence="16" key="1">
    <citation type="submission" date="2022-10" db="EMBL/GenBank/DDBJ databases">
        <title>Culturing micro-colonial fungi from biological soil crusts in the Mojave desert and describing Neophaeococcomyces mojavensis, and introducing the new genera and species Taxawa tesnikishii.</title>
        <authorList>
            <person name="Kurbessoian T."/>
            <person name="Stajich J.E."/>
        </authorList>
    </citation>
    <scope>NUCLEOTIDE SEQUENCE</scope>
    <source>
        <strain evidence="16">TK_41</strain>
    </source>
</reference>
<dbReference type="Pfam" id="PF00270">
    <property type="entry name" value="DEAD"/>
    <property type="match status" value="1"/>
</dbReference>
<keyword evidence="5" id="KW-0347">Helicase</keyword>
<keyword evidence="8" id="KW-0051">Antiviral defense</keyword>
<dbReference type="InterPro" id="IPR014001">
    <property type="entry name" value="Helicase_ATP-bd"/>
</dbReference>
<evidence type="ECO:0000256" key="10">
    <source>
        <dbReference type="PROSITE-ProRule" id="PRU00657"/>
    </source>
</evidence>
<evidence type="ECO:0000256" key="1">
    <source>
        <dbReference type="ARBA" id="ARBA00022721"/>
    </source>
</evidence>
<protein>
    <submittedName>
        <fullName evidence="16">Dicer-like protein 2</fullName>
    </submittedName>
</protein>
<evidence type="ECO:0000256" key="3">
    <source>
        <dbReference type="ARBA" id="ARBA00022741"/>
    </source>
</evidence>
<dbReference type="Gene3D" id="3.40.50.300">
    <property type="entry name" value="P-loop containing nucleotide triphosphate hydrolases"/>
    <property type="match status" value="2"/>
</dbReference>
<dbReference type="PROSITE" id="PS51194">
    <property type="entry name" value="HELICASE_CTER"/>
    <property type="match status" value="1"/>
</dbReference>
<comment type="function">
    <text evidence="9">Dicer-like endonuclease involved in cleaving double-stranded RNA in the RNA interference (RNAi) pathway. Produces 21 to 25 bp dsRNAs (siRNAs) which target the selective destruction of homologous RNAs leading to sequence-specific suppression of gene expression, called post-transcriptional gene silencing (PTGS). Part of a broad host defense response against viral infection and transposons.</text>
</comment>
<dbReference type="InterPro" id="IPR001650">
    <property type="entry name" value="Helicase_C-like"/>
</dbReference>
<dbReference type="InterPro" id="IPR038248">
    <property type="entry name" value="Dicer_dimer_sf"/>
</dbReference>
<dbReference type="InterPro" id="IPR011545">
    <property type="entry name" value="DEAD/DEAH_box_helicase_dom"/>
</dbReference>
<feature type="domain" description="Helicase ATP-binding" evidence="13">
    <location>
        <begin position="18"/>
        <end position="193"/>
    </location>
</feature>
<dbReference type="Pfam" id="PF00271">
    <property type="entry name" value="Helicase_C"/>
    <property type="match status" value="1"/>
</dbReference>
<organism evidence="16 17">
    <name type="scientific">Cladophialophora chaetospira</name>
    <dbReference type="NCBI Taxonomy" id="386627"/>
    <lineage>
        <taxon>Eukaryota</taxon>
        <taxon>Fungi</taxon>
        <taxon>Dikarya</taxon>
        <taxon>Ascomycota</taxon>
        <taxon>Pezizomycotina</taxon>
        <taxon>Eurotiomycetes</taxon>
        <taxon>Chaetothyriomycetidae</taxon>
        <taxon>Chaetothyriales</taxon>
        <taxon>Herpotrichiellaceae</taxon>
        <taxon>Cladophialophora</taxon>
    </lineage>
</organism>
<evidence type="ECO:0000313" key="17">
    <source>
        <dbReference type="Proteomes" id="UP001172673"/>
    </source>
</evidence>
<dbReference type="SUPFAM" id="SSF52540">
    <property type="entry name" value="P-loop containing nucleoside triphosphate hydrolases"/>
    <property type="match status" value="1"/>
</dbReference>
<feature type="domain" description="RNase III" evidence="12">
    <location>
        <begin position="893"/>
        <end position="1034"/>
    </location>
</feature>
<dbReference type="PANTHER" id="PTHR14950">
    <property type="entry name" value="DICER-RELATED"/>
    <property type="match status" value="1"/>
</dbReference>
<feature type="domain" description="Dicer dsRNA-binding fold" evidence="15">
    <location>
        <begin position="543"/>
        <end position="637"/>
    </location>
</feature>
<dbReference type="InterPro" id="IPR000999">
    <property type="entry name" value="RNase_III_dom"/>
</dbReference>
<dbReference type="SUPFAM" id="SSF69065">
    <property type="entry name" value="RNase III domain-like"/>
    <property type="match status" value="2"/>
</dbReference>
<dbReference type="PROSITE" id="PS00517">
    <property type="entry name" value="RNASE_3_1"/>
    <property type="match status" value="1"/>
</dbReference>
<evidence type="ECO:0000256" key="2">
    <source>
        <dbReference type="ARBA" id="ARBA00022737"/>
    </source>
</evidence>
<dbReference type="GO" id="GO:0004386">
    <property type="term" value="F:helicase activity"/>
    <property type="evidence" value="ECO:0007669"/>
    <property type="project" value="UniProtKB-KW"/>
</dbReference>
<comment type="similarity">
    <text evidence="10">Belongs to the helicase family. Dicer subfamily.</text>
</comment>
<dbReference type="PANTHER" id="PTHR14950:SF37">
    <property type="entry name" value="ENDORIBONUCLEASE DICER"/>
    <property type="match status" value="1"/>
</dbReference>
<evidence type="ECO:0000256" key="9">
    <source>
        <dbReference type="ARBA" id="ARBA00025403"/>
    </source>
</evidence>
<dbReference type="Pfam" id="PF00636">
    <property type="entry name" value="Ribonuclease_3"/>
    <property type="match status" value="2"/>
</dbReference>
<dbReference type="InterPro" id="IPR036389">
    <property type="entry name" value="RNase_III_sf"/>
</dbReference>
<dbReference type="PROSITE" id="PS51192">
    <property type="entry name" value="HELICASE_ATP_BIND_1"/>
    <property type="match status" value="1"/>
</dbReference>
<dbReference type="CDD" id="cd18034">
    <property type="entry name" value="DEXHc_dicer"/>
    <property type="match status" value="1"/>
</dbReference>
<dbReference type="SMART" id="SM00490">
    <property type="entry name" value="HELICc"/>
    <property type="match status" value="1"/>
</dbReference>
<dbReference type="PROSITE" id="PS51327">
    <property type="entry name" value="DICER_DSRBF"/>
    <property type="match status" value="1"/>
</dbReference>
<dbReference type="GO" id="GO:0004525">
    <property type="term" value="F:ribonuclease III activity"/>
    <property type="evidence" value="ECO:0007669"/>
    <property type="project" value="InterPro"/>
</dbReference>
<evidence type="ECO:0000256" key="6">
    <source>
        <dbReference type="ARBA" id="ARBA00022840"/>
    </source>
</evidence>
<dbReference type="GO" id="GO:0050688">
    <property type="term" value="P:regulation of defense response to virus"/>
    <property type="evidence" value="ECO:0007669"/>
    <property type="project" value="UniProtKB-KW"/>
</dbReference>
<dbReference type="InterPro" id="IPR005034">
    <property type="entry name" value="Dicer_dimerisation"/>
</dbReference>
<keyword evidence="4" id="KW-0378">Hydrolase</keyword>
<dbReference type="EMBL" id="JAPDRK010000012">
    <property type="protein sequence ID" value="KAJ9607034.1"/>
    <property type="molecule type" value="Genomic_DNA"/>
</dbReference>
<dbReference type="Pfam" id="PF03368">
    <property type="entry name" value="Dicer_dimer"/>
    <property type="match status" value="1"/>
</dbReference>
<keyword evidence="6" id="KW-0067">ATP-binding</keyword>
<dbReference type="GO" id="GO:0005634">
    <property type="term" value="C:nucleus"/>
    <property type="evidence" value="ECO:0007669"/>
    <property type="project" value="TreeGrafter"/>
</dbReference>
<keyword evidence="2" id="KW-0677">Repeat</keyword>
<dbReference type="Gene3D" id="1.10.1520.10">
    <property type="entry name" value="Ribonuclease III domain"/>
    <property type="match status" value="2"/>
</dbReference>
<dbReference type="InterPro" id="IPR027417">
    <property type="entry name" value="P-loop_NTPase"/>
</dbReference>
<dbReference type="Proteomes" id="UP001172673">
    <property type="component" value="Unassembled WGS sequence"/>
</dbReference>
<keyword evidence="1" id="KW-0930">Antiviral protein</keyword>
<dbReference type="SMART" id="SM00487">
    <property type="entry name" value="DEXDc"/>
    <property type="match status" value="1"/>
</dbReference>
<feature type="domain" description="Helicase C-terminal" evidence="14">
    <location>
        <begin position="347"/>
        <end position="522"/>
    </location>
</feature>
<dbReference type="Gene3D" id="3.30.160.380">
    <property type="entry name" value="Dicer dimerisation domain"/>
    <property type="match status" value="1"/>
</dbReference>
<evidence type="ECO:0000256" key="8">
    <source>
        <dbReference type="ARBA" id="ARBA00023118"/>
    </source>
</evidence>
<sequence>MDRAPKDTVVSRSYQLEMLDECIKQNTIVVMGTGSGKTHVAILRIKYEIERGPAGKIIWFLAPKVALCRQQYQTIINDIPAVSSILVVGEDNVDHWKDAHLWDAVFAHKIIVSTPAILRDALNRGFLTLEAISLLIFDEAHYCQGGSEEKQIMKDHYFRRTDRLRPRIVGLTASPIMRSNVNIAHLKILESNLDAVCRTPRIQRSELLRHVHLPHFVTLEYSDESIYDGAEVHVLPAPCLDDPISPGTETHGLTTLDLRLGGNNKTLAQIEKQVKAFSQTYNHIRFQLGTWACQDYIDQVRSRLLKAVDRHREMIFHGEEMHNTFYLRAIDSIASRADLHTHGHTAKVARMVAYLVGRANRPFTAIIFVEQRATAILLSRLLHKLLLGHGLSTASFVGTSNCSARPSLLKDITNFGAQKDVLQDFRNGKVRLLVATNVLEEGIDISACNLVISFDPPHNVKSFIQRRGRARDRESEFVMLVANGESNSKLDEWRRGEQLMLEVARAERDHCEQLQRLEADHQEHQTQRFAVPRTGALLTPDKAPNYLQHFCSRLPRDAFTDNLPTYCYEEDGAGMIQALVVLPGAVDTSVREHRSSSAWRTEKAARRDAAYQAYLELYRSGLVDDHLLPVPQLDTEAKGEIPDLPNRLRIPPLHDVWQDEARLRKTRPSSPFTLLSFQIKRGVRPSLELIVMMATPITAHIPSCLIHWTEDELWCGSFSFLEQEKHLEDDSAIRIQNSTNILYNGCRSQQGVSPRADAILFLAPSLDDGQLENWIEENSGCVPAPVAQMRGPPYGLVRTRLYPHRMHVVVNWQDDGNVVIAPIPRRRNFLHPPPVAAPPKSSNGSQTPRKRKYEHELVVPMLDATLDNLNSDAVCLSILLPSMVHHISTTLVAWHFSQQVLPSINPCNMELLVEALSAPCAGESVNYQRLEFIGDSVLKFLVSVQLFLAHPHWHEGYLTLVRKSWVCNKTLAHVACERGLSAYVITTPFSPRRWKSMYLADLDDRTDTSERVVSMKLLADVVEAVIGATFVEGGVHRAAECTTVFLPQMEKSIFGGPLDLPSSYSQELEMGAEGRPIFGELAALIQYQFRFPRLLQEAISHPSCLRLTAGSSYQRLEFVGDAVLDLLVVRALVPHKHLSHVRMHLIKSTLVNAYSLGYWCMKLVVGQNRQEVGLDETNGEFVVKTTIRKISLCHFLQFDNAKMVEIRLACEKRLDSVAEAIDLALIAGLTYPWAQMAYVGTPKFASDLVESILGAIYLDSGGDLESCWNFLGILGMTGYFERLVAEDIELRHPKNILASRTAGKVRYHLKRVKEEEGGLQCYAKVGDMRFPPVSEGISRDDITTRAAEAALKELDAGSKTP</sequence>
<evidence type="ECO:0000256" key="7">
    <source>
        <dbReference type="ARBA" id="ARBA00022884"/>
    </source>
</evidence>
<name>A0AA38X5H9_9EURO</name>
<comment type="caution">
    <text evidence="16">The sequence shown here is derived from an EMBL/GenBank/DDBJ whole genome shotgun (WGS) entry which is preliminary data.</text>
</comment>
<feature type="domain" description="RNase III" evidence="12">
    <location>
        <begin position="1078"/>
        <end position="1261"/>
    </location>
</feature>
<evidence type="ECO:0000256" key="4">
    <source>
        <dbReference type="ARBA" id="ARBA00022801"/>
    </source>
</evidence>
<feature type="region of interest" description="Disordered" evidence="11">
    <location>
        <begin position="830"/>
        <end position="849"/>
    </location>
</feature>
<evidence type="ECO:0000259" key="15">
    <source>
        <dbReference type="PROSITE" id="PS51327"/>
    </source>
</evidence>
<accession>A0AA38X5H9</accession>
<dbReference type="GO" id="GO:0051607">
    <property type="term" value="P:defense response to virus"/>
    <property type="evidence" value="ECO:0007669"/>
    <property type="project" value="UniProtKB-KW"/>
</dbReference>
<dbReference type="GO" id="GO:0030422">
    <property type="term" value="P:siRNA processing"/>
    <property type="evidence" value="ECO:0007669"/>
    <property type="project" value="TreeGrafter"/>
</dbReference>
<evidence type="ECO:0000256" key="11">
    <source>
        <dbReference type="SAM" id="MobiDB-lite"/>
    </source>
</evidence>